<organism evidence="2 3">
    <name type="scientific">Brassica campestris</name>
    <name type="common">Field mustard</name>
    <dbReference type="NCBI Taxonomy" id="3711"/>
    <lineage>
        <taxon>Eukaryota</taxon>
        <taxon>Viridiplantae</taxon>
        <taxon>Streptophyta</taxon>
        <taxon>Embryophyta</taxon>
        <taxon>Tracheophyta</taxon>
        <taxon>Spermatophyta</taxon>
        <taxon>Magnoliopsida</taxon>
        <taxon>eudicotyledons</taxon>
        <taxon>Gunneridae</taxon>
        <taxon>Pentapetalae</taxon>
        <taxon>rosids</taxon>
        <taxon>malvids</taxon>
        <taxon>Brassicales</taxon>
        <taxon>Brassicaceae</taxon>
        <taxon>Brassiceae</taxon>
        <taxon>Brassica</taxon>
    </lineage>
</organism>
<name>A0A8D9GGA9_BRACM</name>
<feature type="non-terminal residue" evidence="2">
    <location>
        <position position="1"/>
    </location>
</feature>
<sequence length="72" mass="8507">AVNSVKIFIVSFTCQDDVRESKGIRNKKKNIFLFTHLNNMSIFFVLFLFLYNFSTVMFVLLYVELEAEFVVK</sequence>
<keyword evidence="1" id="KW-0812">Transmembrane</keyword>
<dbReference type="Gramene" id="A03p14380.2_BraZ1">
    <property type="protein sequence ID" value="A03p14380.2_BraZ1.CDS.1"/>
    <property type="gene ID" value="A03g14380.2_BraZ1"/>
</dbReference>
<reference evidence="2 3" key="1">
    <citation type="submission" date="2021-07" db="EMBL/GenBank/DDBJ databases">
        <authorList>
            <consortium name="Genoscope - CEA"/>
            <person name="William W."/>
        </authorList>
    </citation>
    <scope>NUCLEOTIDE SEQUENCE [LARGE SCALE GENOMIC DNA]</scope>
</reference>
<evidence type="ECO:0000313" key="2">
    <source>
        <dbReference type="EMBL" id="CAG7880095.1"/>
    </source>
</evidence>
<evidence type="ECO:0000256" key="1">
    <source>
        <dbReference type="SAM" id="Phobius"/>
    </source>
</evidence>
<accession>A0A8D9GGA9</accession>
<keyword evidence="1" id="KW-0472">Membrane</keyword>
<protein>
    <submittedName>
        <fullName evidence="2">Uncharacterized protein</fullName>
    </submittedName>
</protein>
<proteinExistence type="predicted"/>
<dbReference type="EMBL" id="LS974619">
    <property type="protein sequence ID" value="CAG7880095.1"/>
    <property type="molecule type" value="Genomic_DNA"/>
</dbReference>
<evidence type="ECO:0000313" key="3">
    <source>
        <dbReference type="Proteomes" id="UP000694005"/>
    </source>
</evidence>
<feature type="transmembrane region" description="Helical" evidence="1">
    <location>
        <begin position="42"/>
        <end position="63"/>
    </location>
</feature>
<gene>
    <name evidence="2" type="ORF">BRAPAZ1V2_A03P14380.2</name>
</gene>
<keyword evidence="1" id="KW-1133">Transmembrane helix</keyword>
<dbReference type="AlphaFoldDB" id="A0A8D9GGA9"/>
<dbReference type="Proteomes" id="UP000694005">
    <property type="component" value="Chromosome A03"/>
</dbReference>